<dbReference type="EMBL" id="CP016415">
    <property type="protein sequence ID" value="ANU38855.1"/>
    <property type="molecule type" value="Genomic_DNA"/>
</dbReference>
<organism evidence="2 3">
    <name type="scientific">Vibrio scophthalmi</name>
    <dbReference type="NCBI Taxonomy" id="45658"/>
    <lineage>
        <taxon>Bacteria</taxon>
        <taxon>Pseudomonadati</taxon>
        <taxon>Pseudomonadota</taxon>
        <taxon>Gammaproteobacteria</taxon>
        <taxon>Vibrionales</taxon>
        <taxon>Vibrionaceae</taxon>
        <taxon>Vibrio</taxon>
    </lineage>
</organism>
<evidence type="ECO:0000313" key="2">
    <source>
        <dbReference type="EMBL" id="ANU38855.1"/>
    </source>
</evidence>
<keyword evidence="3" id="KW-1185">Reference proteome</keyword>
<dbReference type="Proteomes" id="UP000092528">
    <property type="component" value="Chromosome 2"/>
</dbReference>
<accession>A0A1C7FFK5</accession>
<evidence type="ECO:0000256" key="1">
    <source>
        <dbReference type="SAM" id="SignalP"/>
    </source>
</evidence>
<feature type="signal peptide" evidence="1">
    <location>
        <begin position="1"/>
        <end position="37"/>
    </location>
</feature>
<protein>
    <recommendedName>
        <fullName evidence="4">CopC domain-containing protein</fullName>
    </recommendedName>
</protein>
<keyword evidence="1" id="KW-0732">Signal</keyword>
<reference evidence="2 3" key="1">
    <citation type="submission" date="2016-07" db="EMBL/GenBank/DDBJ databases">
        <title>Genome sequencing of Vibrio scophthalmi strain VS-05, an isolated from Paralichthys olivaceus.</title>
        <authorList>
            <person name="Han H.-J."/>
        </authorList>
    </citation>
    <scope>NUCLEOTIDE SEQUENCE [LARGE SCALE GENOMIC DNA]</scope>
    <source>
        <strain evidence="2 3">VS-05</strain>
    </source>
</reference>
<evidence type="ECO:0000313" key="3">
    <source>
        <dbReference type="Proteomes" id="UP000092528"/>
    </source>
</evidence>
<dbReference type="PATRIC" id="fig|45658.7.peg.3784"/>
<name>A0A1C7FFK5_9VIBR</name>
<dbReference type="STRING" id="45658.VSVS12_03421"/>
<gene>
    <name evidence="2" type="ORF">VSVS05_03819</name>
</gene>
<evidence type="ECO:0008006" key="4">
    <source>
        <dbReference type="Google" id="ProtNLM"/>
    </source>
</evidence>
<dbReference type="AlphaFoldDB" id="A0A1C7FFK5"/>
<sequence>MSANHSVSYCMREQWIKRCRMLSVMLSLLLACFSASAALAAGDANAPITKPLLTQPIQVIIHHDSAEHHATSSPVHKLHIEHRAPAKSLSPSLASILRNGSFIPERLHEAEPSYELVFEFSDTHAQTLRWSVYFALDQWHDWTLHPPATSHRIAGWKESNLLYRFISQADA</sequence>
<proteinExistence type="predicted"/>
<feature type="chain" id="PRO_5008885639" description="CopC domain-containing protein" evidence="1">
    <location>
        <begin position="38"/>
        <end position="171"/>
    </location>
</feature>